<dbReference type="AlphaFoldDB" id="A0A5P1F618"/>
<evidence type="ECO:0000313" key="2">
    <source>
        <dbReference type="EMBL" id="ONK73203.1"/>
    </source>
</evidence>
<keyword evidence="3" id="KW-1185">Reference proteome</keyword>
<feature type="compositionally biased region" description="Low complexity" evidence="1">
    <location>
        <begin position="45"/>
        <end position="61"/>
    </location>
</feature>
<dbReference type="Proteomes" id="UP000243459">
    <property type="component" value="Chromosome 4"/>
</dbReference>
<sequence>MEPGSSSDRLSKPKARPGPWSPRIELFIPANTNFNPRDLKSWAKRTGSTSSPSRGSIRSESLGGADLTWRRGLGLRSRR</sequence>
<name>A0A5P1F618_ASPOF</name>
<dbReference type="EMBL" id="CM007384">
    <property type="protein sequence ID" value="ONK73203.1"/>
    <property type="molecule type" value="Genomic_DNA"/>
</dbReference>
<dbReference type="Gramene" id="ONK73203">
    <property type="protein sequence ID" value="ONK73203"/>
    <property type="gene ID" value="A4U43_C04F28360"/>
</dbReference>
<feature type="region of interest" description="Disordered" evidence="1">
    <location>
        <begin position="36"/>
        <end position="63"/>
    </location>
</feature>
<gene>
    <name evidence="2" type="ORF">A4U43_C04F28360</name>
</gene>
<organism evidence="2 3">
    <name type="scientific">Asparagus officinalis</name>
    <name type="common">Garden asparagus</name>
    <dbReference type="NCBI Taxonomy" id="4686"/>
    <lineage>
        <taxon>Eukaryota</taxon>
        <taxon>Viridiplantae</taxon>
        <taxon>Streptophyta</taxon>
        <taxon>Embryophyta</taxon>
        <taxon>Tracheophyta</taxon>
        <taxon>Spermatophyta</taxon>
        <taxon>Magnoliopsida</taxon>
        <taxon>Liliopsida</taxon>
        <taxon>Asparagales</taxon>
        <taxon>Asparagaceae</taxon>
        <taxon>Asparagoideae</taxon>
        <taxon>Asparagus</taxon>
    </lineage>
</organism>
<protein>
    <submittedName>
        <fullName evidence="2">Uncharacterized protein</fullName>
    </submittedName>
</protein>
<evidence type="ECO:0000256" key="1">
    <source>
        <dbReference type="SAM" id="MobiDB-lite"/>
    </source>
</evidence>
<reference evidence="3" key="1">
    <citation type="journal article" date="2017" name="Nat. Commun.">
        <title>The asparagus genome sheds light on the origin and evolution of a young Y chromosome.</title>
        <authorList>
            <person name="Harkess A."/>
            <person name="Zhou J."/>
            <person name="Xu C."/>
            <person name="Bowers J.E."/>
            <person name="Van der Hulst R."/>
            <person name="Ayyampalayam S."/>
            <person name="Mercati F."/>
            <person name="Riccardi P."/>
            <person name="McKain M.R."/>
            <person name="Kakrana A."/>
            <person name="Tang H."/>
            <person name="Ray J."/>
            <person name="Groenendijk J."/>
            <person name="Arikit S."/>
            <person name="Mathioni S.M."/>
            <person name="Nakano M."/>
            <person name="Shan H."/>
            <person name="Telgmann-Rauber A."/>
            <person name="Kanno A."/>
            <person name="Yue Z."/>
            <person name="Chen H."/>
            <person name="Li W."/>
            <person name="Chen Y."/>
            <person name="Xu X."/>
            <person name="Zhang Y."/>
            <person name="Luo S."/>
            <person name="Chen H."/>
            <person name="Gao J."/>
            <person name="Mao Z."/>
            <person name="Pires J.C."/>
            <person name="Luo M."/>
            <person name="Kudrna D."/>
            <person name="Wing R.A."/>
            <person name="Meyers B.C."/>
            <person name="Yi K."/>
            <person name="Kong H."/>
            <person name="Lavrijsen P."/>
            <person name="Sunseri F."/>
            <person name="Falavigna A."/>
            <person name="Ye Y."/>
            <person name="Leebens-Mack J.H."/>
            <person name="Chen G."/>
        </authorList>
    </citation>
    <scope>NUCLEOTIDE SEQUENCE [LARGE SCALE GENOMIC DNA]</scope>
    <source>
        <strain evidence="3">cv. DH0086</strain>
    </source>
</reference>
<evidence type="ECO:0000313" key="3">
    <source>
        <dbReference type="Proteomes" id="UP000243459"/>
    </source>
</evidence>
<proteinExistence type="predicted"/>
<accession>A0A5P1F618</accession>
<feature type="region of interest" description="Disordered" evidence="1">
    <location>
        <begin position="1"/>
        <end position="24"/>
    </location>
</feature>